<dbReference type="SUPFAM" id="SSF82784">
    <property type="entry name" value="OsmC-like"/>
    <property type="match status" value="1"/>
</dbReference>
<dbReference type="RefSeq" id="WP_110936027.1">
    <property type="nucleotide sequence ID" value="NZ_KZ614146.1"/>
</dbReference>
<dbReference type="PANTHER" id="PTHR33797">
    <property type="entry name" value="ORGANIC HYDROPEROXIDE RESISTANCE PROTEIN-LIKE"/>
    <property type="match status" value="1"/>
</dbReference>
<dbReference type="InterPro" id="IPR015946">
    <property type="entry name" value="KH_dom-like_a/b"/>
</dbReference>
<dbReference type="AlphaFoldDB" id="A0A3A9K8L2"/>
<reference evidence="2 3" key="1">
    <citation type="submission" date="2017-10" db="EMBL/GenBank/DDBJ databases">
        <title>Bacillus sp. nov., a halophilic bacterium isolated from a Keqin Lake.</title>
        <authorList>
            <person name="Wang H."/>
        </authorList>
    </citation>
    <scope>NUCLEOTIDE SEQUENCE [LARGE SCALE GENOMIC DNA]</scope>
    <source>
        <strain evidence="2 3">KCTC 13187</strain>
    </source>
</reference>
<dbReference type="Pfam" id="PF02566">
    <property type="entry name" value="OsmC"/>
    <property type="match status" value="1"/>
</dbReference>
<dbReference type="NCBIfam" id="TIGR03561">
    <property type="entry name" value="organ_hyd_perox"/>
    <property type="match status" value="1"/>
</dbReference>
<proteinExistence type="inferred from homology"/>
<evidence type="ECO:0000313" key="3">
    <source>
        <dbReference type="Proteomes" id="UP000281498"/>
    </source>
</evidence>
<evidence type="ECO:0000313" key="2">
    <source>
        <dbReference type="EMBL" id="RKL69334.1"/>
    </source>
</evidence>
<dbReference type="InterPro" id="IPR019953">
    <property type="entry name" value="OHR"/>
</dbReference>
<comment type="caution">
    <text evidence="2">The sequence shown here is derived from an EMBL/GenBank/DDBJ whole genome shotgun (WGS) entry which is preliminary data.</text>
</comment>
<protein>
    <submittedName>
        <fullName evidence="2">Organic hydroperoxide resistance protein OhrA</fullName>
    </submittedName>
</protein>
<evidence type="ECO:0000256" key="1">
    <source>
        <dbReference type="ARBA" id="ARBA00007378"/>
    </source>
</evidence>
<dbReference type="Gene3D" id="3.30.300.20">
    <property type="match status" value="1"/>
</dbReference>
<dbReference type="PANTHER" id="PTHR33797:SF2">
    <property type="entry name" value="ORGANIC HYDROPEROXIDE RESISTANCE PROTEIN-LIKE"/>
    <property type="match status" value="1"/>
</dbReference>
<dbReference type="Gene3D" id="2.20.25.10">
    <property type="match status" value="1"/>
</dbReference>
<organism evidence="2 3">
    <name type="scientific">Salipaludibacillus neizhouensis</name>
    <dbReference type="NCBI Taxonomy" id="885475"/>
    <lineage>
        <taxon>Bacteria</taxon>
        <taxon>Bacillati</taxon>
        <taxon>Bacillota</taxon>
        <taxon>Bacilli</taxon>
        <taxon>Bacillales</taxon>
        <taxon>Bacillaceae</taxon>
    </lineage>
</organism>
<gene>
    <name evidence="2" type="ORF">CR203_04720</name>
</gene>
<sequence>MADIMLTTKATAKGGREGHVKSDNGVIDLDLSMPKGDEIPSGVSNPEQLFAAGYAACYDGALNLMASKEKKKIDSSITSEVSLMKDSADGGVKIGVVLHVNIEGVSQGEAEELAHKAHDFCPYSKATRGNIDVELVVTAK</sequence>
<name>A0A3A9K8L2_9BACI</name>
<dbReference type="OrthoDB" id="9797508at2"/>
<keyword evidence="3" id="KW-1185">Reference proteome</keyword>
<dbReference type="InterPro" id="IPR036102">
    <property type="entry name" value="OsmC/Ohrsf"/>
</dbReference>
<dbReference type="EMBL" id="PDOE01000001">
    <property type="protein sequence ID" value="RKL69334.1"/>
    <property type="molecule type" value="Genomic_DNA"/>
</dbReference>
<accession>A0A3A9K8L2</accession>
<dbReference type="GO" id="GO:0006979">
    <property type="term" value="P:response to oxidative stress"/>
    <property type="evidence" value="ECO:0007669"/>
    <property type="project" value="InterPro"/>
</dbReference>
<comment type="similarity">
    <text evidence="1">Belongs to the OsmC/Ohr family.</text>
</comment>
<dbReference type="Proteomes" id="UP000281498">
    <property type="component" value="Unassembled WGS sequence"/>
</dbReference>
<dbReference type="InterPro" id="IPR003718">
    <property type="entry name" value="OsmC/Ohr_fam"/>
</dbReference>